<organism evidence="2 3">
    <name type="scientific">Cupriavidus neocaledonicus</name>
    <dbReference type="NCBI Taxonomy" id="1040979"/>
    <lineage>
        <taxon>Bacteria</taxon>
        <taxon>Pseudomonadati</taxon>
        <taxon>Pseudomonadota</taxon>
        <taxon>Betaproteobacteria</taxon>
        <taxon>Burkholderiales</taxon>
        <taxon>Burkholderiaceae</taxon>
        <taxon>Cupriavidus</taxon>
    </lineage>
</organism>
<dbReference type="AlphaFoldDB" id="A0A375H8M9"/>
<name>A0A375H8M9_9BURK</name>
<evidence type="ECO:0000313" key="4">
    <source>
        <dbReference type="Proteomes" id="UP000256710"/>
    </source>
</evidence>
<keyword evidence="4" id="KW-1185">Reference proteome</keyword>
<dbReference type="EMBL" id="OFTC01000017">
    <property type="protein sequence ID" value="SOZ36085.1"/>
    <property type="molecule type" value="Genomic_DNA"/>
</dbReference>
<gene>
    <name evidence="1" type="ORF">CBM2605_A240087</name>
    <name evidence="2" type="ORF">CBM2607_20068</name>
</gene>
<reference evidence="3 4" key="1">
    <citation type="submission" date="2018-01" db="EMBL/GenBank/DDBJ databases">
        <authorList>
            <person name="Clerissi C."/>
        </authorList>
    </citation>
    <scope>NUCLEOTIDE SEQUENCE [LARGE SCALE GENOMIC DNA]</scope>
    <source>
        <strain evidence="1">Cupriavidus taiwanensis STM 6082</strain>
        <strain evidence="2">Cupriavidus taiwanensis STM 6160</strain>
    </source>
</reference>
<dbReference type="Proteomes" id="UP000255168">
    <property type="component" value="Chromosome I"/>
</dbReference>
<evidence type="ECO:0000313" key="1">
    <source>
        <dbReference type="EMBL" id="SOZ36085.1"/>
    </source>
</evidence>
<evidence type="ECO:0000313" key="2">
    <source>
        <dbReference type="EMBL" id="SPD48082.1"/>
    </source>
</evidence>
<proteinExistence type="predicted"/>
<evidence type="ECO:0000313" key="3">
    <source>
        <dbReference type="Proteomes" id="UP000255168"/>
    </source>
</evidence>
<dbReference type="EMBL" id="LT984806">
    <property type="protein sequence ID" value="SPD48082.1"/>
    <property type="molecule type" value="Genomic_DNA"/>
</dbReference>
<sequence>MKDAPYANKGASVLNQLEATYNRLAKLNIREKRGRSIPGLDIEIDLPLSPSMSMRP</sequence>
<dbReference type="Proteomes" id="UP000256710">
    <property type="component" value="Unassembled WGS sequence"/>
</dbReference>
<protein>
    <submittedName>
        <fullName evidence="2">Uncharacterized protein</fullName>
    </submittedName>
</protein>
<accession>A0A375H8M9</accession>